<gene>
    <name evidence="2" type="ORF">GCM10008967_24720</name>
</gene>
<evidence type="ECO:0000256" key="1">
    <source>
        <dbReference type="SAM" id="Phobius"/>
    </source>
</evidence>
<sequence length="229" mass="26071">MIWVGLVVAILVLLILIIFITKLTVEIDLYHGRDNDHLKIKFFAWFRIIRFTIDVPMVEVDKDSPSIVFKEEMKTGKKEKLKKEKKKRITPKEIINSLLDTKEILTHITQFYKIVRDFLNKVSIKKLDWKTAVGVGDASQTGVLTGAIWAIKGSIIGLISANMKLKVTPNLMVTPLFQQMASSISLQCMIQFRIGHAIIAGIKMLIFWRGGKPNFRSTLLEKTTEKSLS</sequence>
<evidence type="ECO:0000313" key="2">
    <source>
        <dbReference type="EMBL" id="GAA0333057.1"/>
    </source>
</evidence>
<keyword evidence="1" id="KW-1133">Transmembrane helix</keyword>
<dbReference type="Pfam" id="PF11167">
    <property type="entry name" value="DUF2953"/>
    <property type="match status" value="1"/>
</dbReference>
<dbReference type="InterPro" id="IPR021338">
    <property type="entry name" value="DUF2953"/>
</dbReference>
<organism evidence="2 3">
    <name type="scientific">Bacillus carboniphilus</name>
    <dbReference type="NCBI Taxonomy" id="86663"/>
    <lineage>
        <taxon>Bacteria</taxon>
        <taxon>Bacillati</taxon>
        <taxon>Bacillota</taxon>
        <taxon>Bacilli</taxon>
        <taxon>Bacillales</taxon>
        <taxon>Bacillaceae</taxon>
        <taxon>Bacillus</taxon>
    </lineage>
</organism>
<evidence type="ECO:0000313" key="3">
    <source>
        <dbReference type="Proteomes" id="UP001500782"/>
    </source>
</evidence>
<dbReference type="Proteomes" id="UP001500782">
    <property type="component" value="Unassembled WGS sequence"/>
</dbReference>
<keyword evidence="3" id="KW-1185">Reference proteome</keyword>
<keyword evidence="1" id="KW-0472">Membrane</keyword>
<keyword evidence="1" id="KW-0812">Transmembrane</keyword>
<protein>
    <submittedName>
        <fullName evidence="2">DUF2953 domain-containing protein</fullName>
    </submittedName>
</protein>
<proteinExistence type="predicted"/>
<comment type="caution">
    <text evidence="2">The sequence shown here is derived from an EMBL/GenBank/DDBJ whole genome shotgun (WGS) entry which is preliminary data.</text>
</comment>
<name>A0ABN0WCQ7_9BACI</name>
<accession>A0ABN0WCQ7</accession>
<reference evidence="2 3" key="1">
    <citation type="journal article" date="2019" name="Int. J. Syst. Evol. Microbiol.">
        <title>The Global Catalogue of Microorganisms (GCM) 10K type strain sequencing project: providing services to taxonomists for standard genome sequencing and annotation.</title>
        <authorList>
            <consortium name="The Broad Institute Genomics Platform"/>
            <consortium name="The Broad Institute Genome Sequencing Center for Infectious Disease"/>
            <person name="Wu L."/>
            <person name="Ma J."/>
        </authorList>
    </citation>
    <scope>NUCLEOTIDE SEQUENCE [LARGE SCALE GENOMIC DNA]</scope>
    <source>
        <strain evidence="2 3">JCM 9731</strain>
    </source>
</reference>
<feature type="transmembrane region" description="Helical" evidence="1">
    <location>
        <begin position="6"/>
        <end position="25"/>
    </location>
</feature>
<dbReference type="EMBL" id="BAAADJ010000023">
    <property type="protein sequence ID" value="GAA0333057.1"/>
    <property type="molecule type" value="Genomic_DNA"/>
</dbReference>